<organism evidence="1 2">
    <name type="scientific">Arctium lappa</name>
    <name type="common">Greater burdock</name>
    <name type="synonym">Lappa major</name>
    <dbReference type="NCBI Taxonomy" id="4217"/>
    <lineage>
        <taxon>Eukaryota</taxon>
        <taxon>Viridiplantae</taxon>
        <taxon>Streptophyta</taxon>
        <taxon>Embryophyta</taxon>
        <taxon>Tracheophyta</taxon>
        <taxon>Spermatophyta</taxon>
        <taxon>Magnoliopsida</taxon>
        <taxon>eudicotyledons</taxon>
        <taxon>Gunneridae</taxon>
        <taxon>Pentapetalae</taxon>
        <taxon>asterids</taxon>
        <taxon>campanulids</taxon>
        <taxon>Asterales</taxon>
        <taxon>Asteraceae</taxon>
        <taxon>Carduoideae</taxon>
        <taxon>Cardueae</taxon>
        <taxon>Arctiinae</taxon>
        <taxon>Arctium</taxon>
    </lineage>
</organism>
<reference evidence="2" key="1">
    <citation type="journal article" date="2022" name="Mol. Ecol. Resour.">
        <title>The genomes of chicory, endive, great burdock and yacon provide insights into Asteraceae palaeo-polyploidization history and plant inulin production.</title>
        <authorList>
            <person name="Fan W."/>
            <person name="Wang S."/>
            <person name="Wang H."/>
            <person name="Wang A."/>
            <person name="Jiang F."/>
            <person name="Liu H."/>
            <person name="Zhao H."/>
            <person name="Xu D."/>
            <person name="Zhang Y."/>
        </authorList>
    </citation>
    <scope>NUCLEOTIDE SEQUENCE [LARGE SCALE GENOMIC DNA]</scope>
    <source>
        <strain evidence="2">cv. Niubang</strain>
    </source>
</reference>
<accession>A0ACB9DLJ7</accession>
<comment type="caution">
    <text evidence="1">The sequence shown here is derived from an EMBL/GenBank/DDBJ whole genome shotgun (WGS) entry which is preliminary data.</text>
</comment>
<dbReference type="Proteomes" id="UP001055879">
    <property type="component" value="Linkage Group LG03"/>
</dbReference>
<dbReference type="EMBL" id="CM042049">
    <property type="protein sequence ID" value="KAI3747116.1"/>
    <property type="molecule type" value="Genomic_DNA"/>
</dbReference>
<gene>
    <name evidence="1" type="ORF">L6452_09563</name>
</gene>
<evidence type="ECO:0000313" key="2">
    <source>
        <dbReference type="Proteomes" id="UP001055879"/>
    </source>
</evidence>
<protein>
    <submittedName>
        <fullName evidence="1">Uncharacterized protein</fullName>
    </submittedName>
</protein>
<name>A0ACB9DLJ7_ARCLA</name>
<sequence>MTIFPSSKKFNRPAGSSDNLLSGETASDPLLTSAISTTKISSLNEGEDISDVDLLLAVGEGAVKIKKKRRPRRGEDFTFREAIVKAYFWLLWLVYFLGVGSGVTVLNNFAQIGGLKVRWEATSEYAGVCRRGTVEGKERHQPT</sequence>
<reference evidence="1 2" key="2">
    <citation type="journal article" date="2022" name="Mol. Ecol. Resour.">
        <title>The genomes of chicory, endive, great burdock and yacon provide insights into Asteraceae paleo-polyploidization history and plant inulin production.</title>
        <authorList>
            <person name="Fan W."/>
            <person name="Wang S."/>
            <person name="Wang H."/>
            <person name="Wang A."/>
            <person name="Jiang F."/>
            <person name="Liu H."/>
            <person name="Zhao H."/>
            <person name="Xu D."/>
            <person name="Zhang Y."/>
        </authorList>
    </citation>
    <scope>NUCLEOTIDE SEQUENCE [LARGE SCALE GENOMIC DNA]</scope>
    <source>
        <strain evidence="2">cv. Niubang</strain>
    </source>
</reference>
<evidence type="ECO:0000313" key="1">
    <source>
        <dbReference type="EMBL" id="KAI3747116.1"/>
    </source>
</evidence>
<keyword evidence="2" id="KW-1185">Reference proteome</keyword>
<proteinExistence type="predicted"/>